<dbReference type="Proteomes" id="UP001234178">
    <property type="component" value="Unassembled WGS sequence"/>
</dbReference>
<gene>
    <name evidence="1" type="ORF">OUZ56_018250</name>
</gene>
<protein>
    <submittedName>
        <fullName evidence="1">Uncharacterized protein</fullName>
    </submittedName>
</protein>
<reference evidence="1 2" key="1">
    <citation type="journal article" date="2023" name="Nucleic Acids Res.">
        <title>The hologenome of Daphnia magna reveals possible DNA methylation and microbiome-mediated evolution of the host genome.</title>
        <authorList>
            <person name="Chaturvedi A."/>
            <person name="Li X."/>
            <person name="Dhandapani V."/>
            <person name="Marshall H."/>
            <person name="Kissane S."/>
            <person name="Cuenca-Cambronero M."/>
            <person name="Asole G."/>
            <person name="Calvet F."/>
            <person name="Ruiz-Romero M."/>
            <person name="Marangio P."/>
            <person name="Guigo R."/>
            <person name="Rago D."/>
            <person name="Mirbahai L."/>
            <person name="Eastwood N."/>
            <person name="Colbourne J.K."/>
            <person name="Zhou J."/>
            <person name="Mallon E."/>
            <person name="Orsini L."/>
        </authorList>
    </citation>
    <scope>NUCLEOTIDE SEQUENCE [LARGE SCALE GENOMIC DNA]</scope>
    <source>
        <strain evidence="1">LRV0_1</strain>
    </source>
</reference>
<evidence type="ECO:0000313" key="2">
    <source>
        <dbReference type="Proteomes" id="UP001234178"/>
    </source>
</evidence>
<comment type="caution">
    <text evidence="1">The sequence shown here is derived from an EMBL/GenBank/DDBJ whole genome shotgun (WGS) entry which is preliminary data.</text>
</comment>
<proteinExistence type="predicted"/>
<evidence type="ECO:0000313" key="1">
    <source>
        <dbReference type="EMBL" id="KAK4009166.1"/>
    </source>
</evidence>
<organism evidence="1 2">
    <name type="scientific">Daphnia magna</name>
    <dbReference type="NCBI Taxonomy" id="35525"/>
    <lineage>
        <taxon>Eukaryota</taxon>
        <taxon>Metazoa</taxon>
        <taxon>Ecdysozoa</taxon>
        <taxon>Arthropoda</taxon>
        <taxon>Crustacea</taxon>
        <taxon>Branchiopoda</taxon>
        <taxon>Diplostraca</taxon>
        <taxon>Cladocera</taxon>
        <taxon>Anomopoda</taxon>
        <taxon>Daphniidae</taxon>
        <taxon>Daphnia</taxon>
    </lineage>
</organism>
<accession>A0ABQ9Z8D7</accession>
<keyword evidence="2" id="KW-1185">Reference proteome</keyword>
<name>A0ABQ9Z8D7_9CRUS</name>
<dbReference type="EMBL" id="JAOYFB010000003">
    <property type="protein sequence ID" value="KAK4009166.1"/>
    <property type="molecule type" value="Genomic_DNA"/>
</dbReference>
<sequence length="140" mass="15250">MAILNRSPRVHIESYAFSMSKNSATVDFFSLKLVKISVSTATSSESGLNQWSLLAMILSIVLLRQNVKDTGLYDAGFSLAFPGFQSAITIDLFHRIGTCLLFRIISLWIRSGPAALLLDFGSTLSSSSGVILSLRAFLDI</sequence>